<gene>
    <name evidence="1" type="ORF">QRT04_17145</name>
</gene>
<organism evidence="1 2">
    <name type="scientific">Cellulomonas alba</name>
    <dbReference type="NCBI Taxonomy" id="3053467"/>
    <lineage>
        <taxon>Bacteria</taxon>
        <taxon>Bacillati</taxon>
        <taxon>Actinomycetota</taxon>
        <taxon>Actinomycetes</taxon>
        <taxon>Micrococcales</taxon>
        <taxon>Cellulomonadaceae</taxon>
        <taxon>Cellulomonas</taxon>
    </lineage>
</organism>
<dbReference type="EMBL" id="JAUCGQ010000005">
    <property type="protein sequence ID" value="MDM7856668.1"/>
    <property type="molecule type" value="Genomic_DNA"/>
</dbReference>
<evidence type="ECO:0000313" key="2">
    <source>
        <dbReference type="Proteomes" id="UP001529338"/>
    </source>
</evidence>
<keyword evidence="2" id="KW-1185">Reference proteome</keyword>
<dbReference type="Proteomes" id="UP001529338">
    <property type="component" value="Unassembled WGS sequence"/>
</dbReference>
<sequence>MTRPAHTGQDTPRDLDAYLAFRELVERAAPRRQLGLLDVKRAVLAVRDGLALEAAADPYSAQLTFRLAVSPGTAQLRVVQVGRMDQGDGLDASQLVEGFASPELSAPVQLELEGVASTRRAVTHWSAKSRSRMFRTVPTLDFSEWTDGTLGMVTLTLPGWWEIVTPTGARLKYLLERLRLRFRHAGIAWVGLWKLEFQRRGAPHVHALMRFPALVGGVAFEDWLSRTWADVVLDSLSERDAFAYIDMGEYDRHVAAGTGIDYSGTRFSDPRRIATYFLGHSAKTTDGKEYQHVVPAIWRAQDAGPGRFWGYWGLRPGVVELDVPKEDYVQLRRVLRHVHRARAARHAEQAARYGLAIRRHPLRSLGASGGGLSGGTVVVNDGVQLARDLARFLELRRPWVIPSGVGPDGRRVLARLH</sequence>
<reference evidence="1 2" key="1">
    <citation type="submission" date="2023-06" db="EMBL/GenBank/DDBJ databases">
        <title>Cellulomonas sp. MW4 Whole genome sequence.</title>
        <authorList>
            <person name="Park S."/>
        </authorList>
    </citation>
    <scope>NUCLEOTIDE SEQUENCE [LARGE SCALE GENOMIC DNA]</scope>
    <source>
        <strain evidence="1 2">MW4</strain>
    </source>
</reference>
<protein>
    <recommendedName>
        <fullName evidence="3">Replication initiation protein</fullName>
    </recommendedName>
</protein>
<evidence type="ECO:0000313" key="1">
    <source>
        <dbReference type="EMBL" id="MDM7856668.1"/>
    </source>
</evidence>
<accession>A0ABT7SKG3</accession>
<dbReference type="RefSeq" id="WP_289456973.1">
    <property type="nucleotide sequence ID" value="NZ_JAUCGQ010000005.1"/>
</dbReference>
<proteinExistence type="predicted"/>
<evidence type="ECO:0008006" key="3">
    <source>
        <dbReference type="Google" id="ProtNLM"/>
    </source>
</evidence>
<name>A0ABT7SKG3_9CELL</name>
<comment type="caution">
    <text evidence="1">The sequence shown here is derived from an EMBL/GenBank/DDBJ whole genome shotgun (WGS) entry which is preliminary data.</text>
</comment>